<gene>
    <name evidence="1" type="ORF">C2869_06020</name>
</gene>
<proteinExistence type="predicted"/>
<sequence length="416" mass="45189">MKRRNFVKGIMATAGSSMWLSGMPFNFKVNLAQAAAGKTLVVVFQRGGCDGLNEVVPYGDSHYYDLRPTIGIAPPDDSNPEAALDLNGYFGLHPAMAEMMPLWQNNHLAVMPAVHYPNGSRSHFTGQHYIESGQSVRESDGWLNRHIQSQMFDVPFRAVSFGNDLAQSLRGAESVSALTNLNAFSLGINSEEQSLLLSNLLQVYQQPAKQLTNHQLLNRFGRKMLGDLDIIAQVRDAGYTPAQNANYPSNGFANQLRETAQLIKAGVGLELATVSIGGWDTHANQGGGTTTGRQGRSLKTFADGLAAFYRDIQSHLDDVVVLTMTEFGRTSRENGSFGTDHGYASAWFAFGGGIQGGIYGDWPGLAADQLHNGRYLAMATDYRDIYAEILSNHLTNADINSVLPGFNASSLGLFNV</sequence>
<protein>
    <recommendedName>
        <fullName evidence="3">DUF1501 domain-containing protein</fullName>
    </recommendedName>
</protein>
<dbReference type="Proteomes" id="UP000244441">
    <property type="component" value="Chromosome"/>
</dbReference>
<evidence type="ECO:0000313" key="2">
    <source>
        <dbReference type="Proteomes" id="UP000244441"/>
    </source>
</evidence>
<dbReference type="EMBL" id="CP026604">
    <property type="protein sequence ID" value="AWB66021.1"/>
    <property type="molecule type" value="Genomic_DNA"/>
</dbReference>
<dbReference type="PANTHER" id="PTHR43737:SF1">
    <property type="entry name" value="DUF1501 DOMAIN-CONTAINING PROTEIN"/>
    <property type="match status" value="1"/>
</dbReference>
<name>A0A2S0VP75_9ALTE</name>
<evidence type="ECO:0008006" key="3">
    <source>
        <dbReference type="Google" id="ProtNLM"/>
    </source>
</evidence>
<evidence type="ECO:0000313" key="1">
    <source>
        <dbReference type="EMBL" id="AWB66021.1"/>
    </source>
</evidence>
<keyword evidence="2" id="KW-1185">Reference proteome</keyword>
<dbReference type="AlphaFoldDB" id="A0A2S0VP75"/>
<dbReference type="RefSeq" id="WP_108602093.1">
    <property type="nucleotide sequence ID" value="NZ_CP026604.1"/>
</dbReference>
<organism evidence="1 2">
    <name type="scientific">Saccharobesus litoralis</name>
    <dbReference type="NCBI Taxonomy" id="2172099"/>
    <lineage>
        <taxon>Bacteria</taxon>
        <taxon>Pseudomonadati</taxon>
        <taxon>Pseudomonadota</taxon>
        <taxon>Gammaproteobacteria</taxon>
        <taxon>Alteromonadales</taxon>
        <taxon>Alteromonadaceae</taxon>
        <taxon>Saccharobesus</taxon>
    </lineage>
</organism>
<dbReference type="InterPro" id="IPR010869">
    <property type="entry name" value="DUF1501"/>
</dbReference>
<accession>A0A2S0VP75</accession>
<dbReference type="Pfam" id="PF07394">
    <property type="entry name" value="DUF1501"/>
    <property type="match status" value="1"/>
</dbReference>
<dbReference type="PANTHER" id="PTHR43737">
    <property type="entry name" value="BLL7424 PROTEIN"/>
    <property type="match status" value="1"/>
</dbReference>
<dbReference type="OrthoDB" id="9779968at2"/>
<dbReference type="KEGG" id="cate:C2869_06020"/>
<reference evidence="1 2" key="1">
    <citation type="submission" date="2018-01" db="EMBL/GenBank/DDBJ databases">
        <title>Genome sequence of a Cantenovulum-like bacteria.</title>
        <authorList>
            <person name="Tan W.R."/>
            <person name="Lau N.-S."/>
            <person name="Go F."/>
            <person name="Amirul A.-A.A."/>
        </authorList>
    </citation>
    <scope>NUCLEOTIDE SEQUENCE [LARGE SCALE GENOMIC DNA]</scope>
    <source>
        <strain evidence="1 2">CCB-QB4</strain>
    </source>
</reference>